<dbReference type="Gene3D" id="3.30.530.20">
    <property type="match status" value="1"/>
</dbReference>
<protein>
    <recommendedName>
        <fullName evidence="3">Coenzyme Q-binding protein COQ10 START domain-containing protein</fullName>
    </recommendedName>
</protein>
<comment type="caution">
    <text evidence="1">The sequence shown here is derived from an EMBL/GenBank/DDBJ whole genome shotgun (WGS) entry which is preliminary data.</text>
</comment>
<accession>A0A1E5T6T8</accession>
<dbReference type="Proteomes" id="UP000095552">
    <property type="component" value="Unassembled WGS sequence"/>
</dbReference>
<dbReference type="STRING" id="1563681.BFP71_05215"/>
<dbReference type="OrthoDB" id="838246at2"/>
<keyword evidence="2" id="KW-1185">Reference proteome</keyword>
<sequence length="146" mass="17228">MHVQVVTKVEKPLMDVKAGFNEDLFLQLNPPFPKVRLLRFDGSKKGDFVELELNFLVAKQQWVSEITFDHESDKRFEFIDEGVVLPFPFSSWKHHHKLVSKGKGCEIIDDIEYEAGNKVISFLLYPLLLLQFLYRKPVYRRIFKQN</sequence>
<dbReference type="AlphaFoldDB" id="A0A1E5T6T8"/>
<name>A0A1E5T6T8_9BACT</name>
<reference evidence="1 2" key="1">
    <citation type="submission" date="2016-08" db="EMBL/GenBank/DDBJ databases">
        <title>Draft genome of Fabibacter sp. strain SK-8.</title>
        <authorList>
            <person name="Wong S.-K."/>
            <person name="Hamasaki K."/>
            <person name="Yoshizawa S."/>
        </authorList>
    </citation>
    <scope>NUCLEOTIDE SEQUENCE [LARGE SCALE GENOMIC DNA]</scope>
    <source>
        <strain evidence="1 2">SK-8</strain>
    </source>
</reference>
<evidence type="ECO:0000313" key="2">
    <source>
        <dbReference type="Proteomes" id="UP000095552"/>
    </source>
</evidence>
<evidence type="ECO:0008006" key="3">
    <source>
        <dbReference type="Google" id="ProtNLM"/>
    </source>
</evidence>
<organism evidence="1 2">
    <name type="scientific">Roseivirga misakiensis</name>
    <dbReference type="NCBI Taxonomy" id="1563681"/>
    <lineage>
        <taxon>Bacteria</taxon>
        <taxon>Pseudomonadati</taxon>
        <taxon>Bacteroidota</taxon>
        <taxon>Cytophagia</taxon>
        <taxon>Cytophagales</taxon>
        <taxon>Roseivirgaceae</taxon>
        <taxon>Roseivirga</taxon>
    </lineage>
</organism>
<evidence type="ECO:0000313" key="1">
    <source>
        <dbReference type="EMBL" id="OEK07058.1"/>
    </source>
</evidence>
<dbReference type="SUPFAM" id="SSF55961">
    <property type="entry name" value="Bet v1-like"/>
    <property type="match status" value="1"/>
</dbReference>
<dbReference type="RefSeq" id="WP_069834370.1">
    <property type="nucleotide sequence ID" value="NZ_MDGQ01000003.1"/>
</dbReference>
<dbReference type="EMBL" id="MDGQ01000003">
    <property type="protein sequence ID" value="OEK07058.1"/>
    <property type="molecule type" value="Genomic_DNA"/>
</dbReference>
<dbReference type="InterPro" id="IPR023393">
    <property type="entry name" value="START-like_dom_sf"/>
</dbReference>
<gene>
    <name evidence="1" type="ORF">BFP71_05215</name>
</gene>
<proteinExistence type="predicted"/>